<dbReference type="Pfam" id="PF01551">
    <property type="entry name" value="Peptidase_M23"/>
    <property type="match status" value="1"/>
</dbReference>
<name>A0A1F5F4C6_9BACT</name>
<dbReference type="SUPFAM" id="SSF51261">
    <property type="entry name" value="Duplicated hybrid motif"/>
    <property type="match status" value="1"/>
</dbReference>
<dbReference type="CDD" id="cd12797">
    <property type="entry name" value="M23_peptidase"/>
    <property type="match status" value="1"/>
</dbReference>
<keyword evidence="2" id="KW-0472">Membrane</keyword>
<evidence type="ECO:0000259" key="3">
    <source>
        <dbReference type="Pfam" id="PF01551"/>
    </source>
</evidence>
<evidence type="ECO:0000256" key="2">
    <source>
        <dbReference type="SAM" id="Phobius"/>
    </source>
</evidence>
<accession>A0A1F5F4C6</accession>
<evidence type="ECO:0000313" key="4">
    <source>
        <dbReference type="EMBL" id="OGD74482.1"/>
    </source>
</evidence>
<keyword evidence="1" id="KW-0732">Signal</keyword>
<keyword evidence="2" id="KW-0812">Transmembrane</keyword>
<dbReference type="InterPro" id="IPR050570">
    <property type="entry name" value="Cell_wall_metabolism_enzyme"/>
</dbReference>
<dbReference type="Proteomes" id="UP000177187">
    <property type="component" value="Unassembled WGS sequence"/>
</dbReference>
<dbReference type="GO" id="GO:0004222">
    <property type="term" value="F:metalloendopeptidase activity"/>
    <property type="evidence" value="ECO:0007669"/>
    <property type="project" value="TreeGrafter"/>
</dbReference>
<dbReference type="EMBL" id="MFAF01000102">
    <property type="protein sequence ID" value="OGD74482.1"/>
    <property type="molecule type" value="Genomic_DNA"/>
</dbReference>
<reference evidence="4 5" key="1">
    <citation type="journal article" date="2016" name="Nat. Commun.">
        <title>Thousands of microbial genomes shed light on interconnected biogeochemical processes in an aquifer system.</title>
        <authorList>
            <person name="Anantharaman K."/>
            <person name="Brown C.T."/>
            <person name="Hug L.A."/>
            <person name="Sharon I."/>
            <person name="Castelle C.J."/>
            <person name="Probst A.J."/>
            <person name="Thomas B.C."/>
            <person name="Singh A."/>
            <person name="Wilkins M.J."/>
            <person name="Karaoz U."/>
            <person name="Brodie E.L."/>
            <person name="Williams K.H."/>
            <person name="Hubbard S.S."/>
            <person name="Banfield J.F."/>
        </authorList>
    </citation>
    <scope>NUCLEOTIDE SEQUENCE [LARGE SCALE GENOMIC DNA]</scope>
</reference>
<dbReference type="STRING" id="1817816.A2Y64_01890"/>
<evidence type="ECO:0000256" key="1">
    <source>
        <dbReference type="ARBA" id="ARBA00022729"/>
    </source>
</evidence>
<evidence type="ECO:0000313" key="5">
    <source>
        <dbReference type="Proteomes" id="UP000177187"/>
    </source>
</evidence>
<comment type="caution">
    <text evidence="4">The sequence shown here is derived from an EMBL/GenBank/DDBJ whole genome shotgun (WGS) entry which is preliminary data.</text>
</comment>
<dbReference type="PANTHER" id="PTHR21666">
    <property type="entry name" value="PEPTIDASE-RELATED"/>
    <property type="match status" value="1"/>
</dbReference>
<dbReference type="InterPro" id="IPR016047">
    <property type="entry name" value="M23ase_b-sheet_dom"/>
</dbReference>
<feature type="transmembrane region" description="Helical" evidence="2">
    <location>
        <begin position="27"/>
        <end position="52"/>
    </location>
</feature>
<organism evidence="4 5">
    <name type="scientific">Candidatus Coatesbacteria bacterium RBG_13_66_14</name>
    <dbReference type="NCBI Taxonomy" id="1817816"/>
    <lineage>
        <taxon>Bacteria</taxon>
        <taxon>Candidatus Coatesiibacteriota</taxon>
    </lineage>
</organism>
<protein>
    <recommendedName>
        <fullName evidence="3">M23ase beta-sheet core domain-containing protein</fullName>
    </recommendedName>
</protein>
<sequence>MPLSRHISVVIVPHTGGTARPYLVRRWLLVGAVVFTAALVLGLGGTALYYAILYNDTVHDLKPLEERGDFLARRVSEYKEAAMISGSELSALRAAAERDKRAYERSMRNIRLQLTQLQNFYKNLRIMAGFKLEEEQAADLLGQGGDTGLPLGRSGTPRSADDRVAVTTFGLNFVDHDTEEYAAAEAALLSDMAGLSQDMYQLVRELEKRISTISPDVPYGVPVQGVITSYFGEPRWHGPHRGLDIAAPIGTPVRTPASGVVVESGFKGAYGLTIWIDHGNGYQTRYAHLSTVAYQVGERVNAGQVVGAIGVTGATTGPHLHYEVRLNGINVDPIYYMVQ</sequence>
<dbReference type="InterPro" id="IPR011055">
    <property type="entry name" value="Dup_hybrid_motif"/>
</dbReference>
<gene>
    <name evidence="4" type="ORF">A2Y64_01890</name>
</gene>
<keyword evidence="2" id="KW-1133">Transmembrane helix</keyword>
<feature type="domain" description="M23ase beta-sheet core" evidence="3">
    <location>
        <begin position="239"/>
        <end position="333"/>
    </location>
</feature>
<dbReference type="PANTHER" id="PTHR21666:SF289">
    <property type="entry name" value="L-ALA--D-GLU ENDOPEPTIDASE"/>
    <property type="match status" value="1"/>
</dbReference>
<dbReference type="AlphaFoldDB" id="A0A1F5F4C6"/>
<dbReference type="Gene3D" id="2.70.70.10">
    <property type="entry name" value="Glucose Permease (Domain IIA)"/>
    <property type="match status" value="1"/>
</dbReference>
<proteinExistence type="predicted"/>